<reference evidence="1" key="2">
    <citation type="submission" date="2018-04" db="EMBL/GenBank/DDBJ databases">
        <title>OnivRS2 (Oryza nivara Reference Sequence Version 2).</title>
        <authorList>
            <person name="Zhang J."/>
            <person name="Kudrna D."/>
            <person name="Lee S."/>
            <person name="Talag J."/>
            <person name="Rajasekar S."/>
            <person name="Welchert J."/>
            <person name="Hsing Y.-I."/>
            <person name="Wing R.A."/>
        </authorList>
    </citation>
    <scope>NUCLEOTIDE SEQUENCE [LARGE SCALE GENOMIC DNA]</scope>
    <source>
        <strain evidence="1">SL10</strain>
    </source>
</reference>
<evidence type="ECO:0000313" key="2">
    <source>
        <dbReference type="Proteomes" id="UP000006591"/>
    </source>
</evidence>
<accession>A0A0E0HY47</accession>
<dbReference type="AlphaFoldDB" id="A0A0E0HY47"/>
<name>A0A0E0HY47_ORYNI</name>
<sequence>MRISSKIPGQRLLCGSLQLVLVQKQEKNWKCLGGETQDPDSITAMVEGFLQTGVDSVVCMVRLGVRGIASLEAAVGKGWSGEEIEGEECEDDDVVGACGSHCGHGVDGARRLGFDVPGSREELSRHMLLGGLSCGHTANPNFETATKNSESGNLIWATDVKFWAGRFSI</sequence>
<dbReference type="Proteomes" id="UP000006591">
    <property type="component" value="Chromosome 7"/>
</dbReference>
<keyword evidence="2" id="KW-1185">Reference proteome</keyword>
<protein>
    <submittedName>
        <fullName evidence="1">Uncharacterized protein</fullName>
    </submittedName>
</protein>
<dbReference type="Gramene" id="ONIVA07G05800.2">
    <property type="protein sequence ID" value="ONIVA07G05800.2"/>
    <property type="gene ID" value="ONIVA07G05800"/>
</dbReference>
<proteinExistence type="predicted"/>
<reference evidence="1" key="1">
    <citation type="submission" date="2015-04" db="UniProtKB">
        <authorList>
            <consortium name="EnsemblPlants"/>
        </authorList>
    </citation>
    <scope>IDENTIFICATION</scope>
    <source>
        <strain evidence="1">SL10</strain>
    </source>
</reference>
<dbReference type="EnsemblPlants" id="ONIVA07G05800.2">
    <property type="protein sequence ID" value="ONIVA07G05800.2"/>
    <property type="gene ID" value="ONIVA07G05800"/>
</dbReference>
<evidence type="ECO:0000313" key="1">
    <source>
        <dbReference type="EnsemblPlants" id="ONIVA07G05800.2"/>
    </source>
</evidence>
<organism evidence="1">
    <name type="scientific">Oryza nivara</name>
    <name type="common">Indian wild rice</name>
    <name type="synonym">Oryza sativa f. spontanea</name>
    <dbReference type="NCBI Taxonomy" id="4536"/>
    <lineage>
        <taxon>Eukaryota</taxon>
        <taxon>Viridiplantae</taxon>
        <taxon>Streptophyta</taxon>
        <taxon>Embryophyta</taxon>
        <taxon>Tracheophyta</taxon>
        <taxon>Spermatophyta</taxon>
        <taxon>Magnoliopsida</taxon>
        <taxon>Liliopsida</taxon>
        <taxon>Poales</taxon>
        <taxon>Poaceae</taxon>
        <taxon>BOP clade</taxon>
        <taxon>Oryzoideae</taxon>
        <taxon>Oryzeae</taxon>
        <taxon>Oryzinae</taxon>
        <taxon>Oryza</taxon>
    </lineage>
</organism>